<feature type="region of interest" description="Disordered" evidence="2">
    <location>
        <begin position="146"/>
        <end position="229"/>
    </location>
</feature>
<keyword evidence="3" id="KW-0812">Transmembrane</keyword>
<feature type="chain" id="PRO_5043629097" description="EMI domain-containing protein" evidence="4">
    <location>
        <begin position="38"/>
        <end position="459"/>
    </location>
</feature>
<organism evidence="5 6">
    <name type="scientific">Lymnaea stagnalis</name>
    <name type="common">Great pond snail</name>
    <name type="synonym">Helix stagnalis</name>
    <dbReference type="NCBI Taxonomy" id="6523"/>
    <lineage>
        <taxon>Eukaryota</taxon>
        <taxon>Metazoa</taxon>
        <taxon>Spiralia</taxon>
        <taxon>Lophotrochozoa</taxon>
        <taxon>Mollusca</taxon>
        <taxon>Gastropoda</taxon>
        <taxon>Heterobranchia</taxon>
        <taxon>Euthyneura</taxon>
        <taxon>Panpulmonata</taxon>
        <taxon>Hygrophila</taxon>
        <taxon>Lymnaeoidea</taxon>
        <taxon>Lymnaeidae</taxon>
        <taxon>Lymnaea</taxon>
    </lineage>
</organism>
<dbReference type="PANTHER" id="PTHR24023">
    <property type="entry name" value="COLLAGEN ALPHA"/>
    <property type="match status" value="1"/>
</dbReference>
<dbReference type="InterPro" id="IPR050149">
    <property type="entry name" value="Collagen_superfamily"/>
</dbReference>
<evidence type="ECO:0000256" key="4">
    <source>
        <dbReference type="SAM" id="SignalP"/>
    </source>
</evidence>
<feature type="compositionally biased region" description="Polar residues" evidence="2">
    <location>
        <begin position="213"/>
        <end position="225"/>
    </location>
</feature>
<keyword evidence="1" id="KW-0175">Coiled coil</keyword>
<dbReference type="GO" id="GO:0005615">
    <property type="term" value="C:extracellular space"/>
    <property type="evidence" value="ECO:0007669"/>
    <property type="project" value="TreeGrafter"/>
</dbReference>
<feature type="signal peptide" evidence="4">
    <location>
        <begin position="1"/>
        <end position="37"/>
    </location>
</feature>
<feature type="coiled-coil region" evidence="1">
    <location>
        <begin position="248"/>
        <end position="299"/>
    </location>
</feature>
<feature type="transmembrane region" description="Helical" evidence="3">
    <location>
        <begin position="438"/>
        <end position="455"/>
    </location>
</feature>
<protein>
    <recommendedName>
        <fullName evidence="7">EMI domain-containing protein</fullName>
    </recommendedName>
</protein>
<keyword evidence="3" id="KW-0472">Membrane</keyword>
<dbReference type="GO" id="GO:0030198">
    <property type="term" value="P:extracellular matrix organization"/>
    <property type="evidence" value="ECO:0007669"/>
    <property type="project" value="TreeGrafter"/>
</dbReference>
<proteinExistence type="predicted"/>
<evidence type="ECO:0000256" key="3">
    <source>
        <dbReference type="SAM" id="Phobius"/>
    </source>
</evidence>
<name>A0AAV2H6Z1_LYMST</name>
<feature type="region of interest" description="Disordered" evidence="2">
    <location>
        <begin position="301"/>
        <end position="349"/>
    </location>
</feature>
<evidence type="ECO:0000313" key="6">
    <source>
        <dbReference type="Proteomes" id="UP001497497"/>
    </source>
</evidence>
<dbReference type="PANTHER" id="PTHR24023:SF372">
    <property type="entry name" value="COLLAGEN ALPHA-1(XVI) CHAIN"/>
    <property type="match status" value="1"/>
</dbReference>
<dbReference type="Pfam" id="PF01391">
    <property type="entry name" value="Collagen"/>
    <property type="match status" value="1"/>
</dbReference>
<feature type="compositionally biased region" description="Polar residues" evidence="2">
    <location>
        <begin position="309"/>
        <end position="318"/>
    </location>
</feature>
<evidence type="ECO:0008006" key="7">
    <source>
        <dbReference type="Google" id="ProtNLM"/>
    </source>
</evidence>
<feature type="compositionally biased region" description="Low complexity" evidence="2">
    <location>
        <begin position="161"/>
        <end position="173"/>
    </location>
</feature>
<feature type="region of interest" description="Disordered" evidence="2">
    <location>
        <begin position="376"/>
        <end position="397"/>
    </location>
</feature>
<evidence type="ECO:0000256" key="2">
    <source>
        <dbReference type="SAM" id="MobiDB-lite"/>
    </source>
</evidence>
<dbReference type="GO" id="GO:0005594">
    <property type="term" value="C:collagen type IX trimer"/>
    <property type="evidence" value="ECO:0007669"/>
    <property type="project" value="TreeGrafter"/>
</dbReference>
<dbReference type="EMBL" id="CAXITT010000044">
    <property type="protein sequence ID" value="CAL1529172.1"/>
    <property type="molecule type" value="Genomic_DNA"/>
</dbReference>
<sequence length="459" mass="50033">MCVWIYKHQDTTLLNHYGKMCALLLLMLIVSLPDADGIVATVGLGTPRNRCPREEYKRVSCTVALTNGDNGGPVVSRNVYKWKRFVTWECCPGFQGENCQEACFSCAVLSNLSDRIALAEKVITELSLYDERNEVTKRPQPLVKHETCPCERGPAGPQGPVGPVGKMGPRGPVGAPGKGIEGPPGPPGPPGPQGPQGMVGVPGLPGFPGMPVTKSTPTVRSGNNKGTREAAVSSGSMKMFKALQRRQERDIQTRLSRLEKLVDELERKIVSNETLVMALKFLTDQINKLQGRVSQLEAFPEDPDARLQTPISDFSTMSPYDPEPHEEGVFSSGSDVVQGEDESGLSDERLTSVPSNLTELAFNDYEPDRELKSYLEELGDDPNSKRKSTDSASTFDGDIFPEFSEAAKNFQGQGRKITMPQPAFLRSRGSGSLQGRRSSLVIGIFAVISVIHIISKRRS</sequence>
<dbReference type="InterPro" id="IPR008160">
    <property type="entry name" value="Collagen"/>
</dbReference>
<feature type="compositionally biased region" description="Low complexity" evidence="2">
    <location>
        <begin position="195"/>
        <end position="204"/>
    </location>
</feature>
<keyword evidence="4" id="KW-0732">Signal</keyword>
<feature type="compositionally biased region" description="Pro residues" evidence="2">
    <location>
        <begin position="183"/>
        <end position="193"/>
    </location>
</feature>
<dbReference type="Proteomes" id="UP001497497">
    <property type="component" value="Unassembled WGS sequence"/>
</dbReference>
<comment type="caution">
    <text evidence="5">The sequence shown here is derived from an EMBL/GenBank/DDBJ whole genome shotgun (WGS) entry which is preliminary data.</text>
</comment>
<evidence type="ECO:0000256" key="1">
    <source>
        <dbReference type="SAM" id="Coils"/>
    </source>
</evidence>
<accession>A0AAV2H6Z1</accession>
<evidence type="ECO:0000313" key="5">
    <source>
        <dbReference type="EMBL" id="CAL1529172.1"/>
    </source>
</evidence>
<dbReference type="AlphaFoldDB" id="A0AAV2H6Z1"/>
<keyword evidence="3" id="KW-1133">Transmembrane helix</keyword>
<reference evidence="5 6" key="1">
    <citation type="submission" date="2024-04" db="EMBL/GenBank/DDBJ databases">
        <authorList>
            <consortium name="Genoscope - CEA"/>
            <person name="William W."/>
        </authorList>
    </citation>
    <scope>NUCLEOTIDE SEQUENCE [LARGE SCALE GENOMIC DNA]</scope>
</reference>
<dbReference type="GO" id="GO:0030020">
    <property type="term" value="F:extracellular matrix structural constituent conferring tensile strength"/>
    <property type="evidence" value="ECO:0007669"/>
    <property type="project" value="TreeGrafter"/>
</dbReference>
<gene>
    <name evidence="5" type="ORF">GSLYS_00003327001</name>
</gene>
<keyword evidence="6" id="KW-1185">Reference proteome</keyword>